<dbReference type="EMBL" id="FNEI01000001">
    <property type="protein sequence ID" value="SDI10175.1"/>
    <property type="molecule type" value="Genomic_DNA"/>
</dbReference>
<gene>
    <name evidence="1" type="ORF">SAMN05216555_10133</name>
</gene>
<dbReference type="RefSeq" id="WP_139163254.1">
    <property type="nucleotide sequence ID" value="NZ_FNEI01000001.1"/>
</dbReference>
<keyword evidence="2" id="KW-1185">Reference proteome</keyword>
<evidence type="ECO:0000313" key="2">
    <source>
        <dbReference type="Proteomes" id="UP000182130"/>
    </source>
</evidence>
<proteinExistence type="predicted"/>
<organism evidence="1 2">
    <name type="scientific">Arthrobacter cupressi</name>
    <dbReference type="NCBI Taxonomy" id="1045773"/>
    <lineage>
        <taxon>Bacteria</taxon>
        <taxon>Bacillati</taxon>
        <taxon>Actinomycetota</taxon>
        <taxon>Actinomycetes</taxon>
        <taxon>Micrococcales</taxon>
        <taxon>Micrococcaceae</taxon>
        <taxon>Arthrobacter</taxon>
    </lineage>
</organism>
<sequence length="111" mass="11023">MKRILAAAAVAGMVFLGGAMPASAAPAEGQLCPEWDSGRIDVTGDVTSITLTAPAGMVITATCVKAGSANQGLGAEITYYDPGVTSVTLTHTSGKGLSHYSVMYGTGGPSS</sequence>
<evidence type="ECO:0000313" key="1">
    <source>
        <dbReference type="EMBL" id="SDI10175.1"/>
    </source>
</evidence>
<accession>A0A1G8HU20</accession>
<dbReference type="OrthoDB" id="5007588at2"/>
<reference evidence="2" key="1">
    <citation type="submission" date="2016-10" db="EMBL/GenBank/DDBJ databases">
        <authorList>
            <person name="Varghese N."/>
            <person name="Submissions S."/>
        </authorList>
    </citation>
    <scope>NUCLEOTIDE SEQUENCE [LARGE SCALE GENOMIC DNA]</scope>
    <source>
        <strain evidence="2">CGMCC 1.10783</strain>
    </source>
</reference>
<name>A0A1G8HU20_9MICC</name>
<dbReference type="Proteomes" id="UP000182130">
    <property type="component" value="Unassembled WGS sequence"/>
</dbReference>
<protein>
    <submittedName>
        <fullName evidence="1">Uncharacterized protein</fullName>
    </submittedName>
</protein>
<dbReference type="AlphaFoldDB" id="A0A1G8HU20"/>